<dbReference type="EMBL" id="JANKHO010001537">
    <property type="protein sequence ID" value="KAJ3500831.1"/>
    <property type="molecule type" value="Genomic_DNA"/>
</dbReference>
<evidence type="ECO:0000256" key="1">
    <source>
        <dbReference type="SAM" id="MobiDB-lite"/>
    </source>
</evidence>
<accession>A0A9W8JSC9</accession>
<evidence type="ECO:0000313" key="3">
    <source>
        <dbReference type="Proteomes" id="UP001148786"/>
    </source>
</evidence>
<keyword evidence="3" id="KW-1185">Reference proteome</keyword>
<dbReference type="AlphaFoldDB" id="A0A9W8JSC9"/>
<proteinExistence type="predicted"/>
<dbReference type="Proteomes" id="UP001148786">
    <property type="component" value="Unassembled WGS sequence"/>
</dbReference>
<protein>
    <submittedName>
        <fullName evidence="2">Uncharacterized protein</fullName>
    </submittedName>
</protein>
<feature type="region of interest" description="Disordered" evidence="1">
    <location>
        <begin position="31"/>
        <end position="52"/>
    </location>
</feature>
<comment type="caution">
    <text evidence="2">The sequence shown here is derived from an EMBL/GenBank/DDBJ whole genome shotgun (WGS) entry which is preliminary data.</text>
</comment>
<gene>
    <name evidence="2" type="ORF">NLJ89_g9615</name>
</gene>
<organism evidence="2 3">
    <name type="scientific">Agrocybe chaxingu</name>
    <dbReference type="NCBI Taxonomy" id="84603"/>
    <lineage>
        <taxon>Eukaryota</taxon>
        <taxon>Fungi</taxon>
        <taxon>Dikarya</taxon>
        <taxon>Basidiomycota</taxon>
        <taxon>Agaricomycotina</taxon>
        <taxon>Agaricomycetes</taxon>
        <taxon>Agaricomycetidae</taxon>
        <taxon>Agaricales</taxon>
        <taxon>Agaricineae</taxon>
        <taxon>Strophariaceae</taxon>
        <taxon>Agrocybe</taxon>
    </lineage>
</organism>
<evidence type="ECO:0000313" key="2">
    <source>
        <dbReference type="EMBL" id="KAJ3500831.1"/>
    </source>
</evidence>
<sequence>MAHYDRKSGFADVVICLLQWILRGETGMASEGDDLNQEHSQETSTPTHAVGSERLPQLGVTSVYPNTPPVIWMVDYEVLIRAGEYVYGKVLKGIEHAVRNILRWGGQDAREEADRDIERGVTV</sequence>
<reference evidence="2" key="1">
    <citation type="submission" date="2022-07" db="EMBL/GenBank/DDBJ databases">
        <title>Genome Sequence of Agrocybe chaxingu.</title>
        <authorList>
            <person name="Buettner E."/>
        </authorList>
    </citation>
    <scope>NUCLEOTIDE SEQUENCE</scope>
    <source>
        <strain evidence="2">MP-N11</strain>
    </source>
</reference>
<name>A0A9W8JSC9_9AGAR</name>